<feature type="chain" id="PRO_5033091173" description="Metalloendopeptidase" evidence="8">
    <location>
        <begin position="21"/>
        <end position="301"/>
    </location>
</feature>
<name>A0A0K0FTJ3_STRVS</name>
<feature type="signal peptide" evidence="8">
    <location>
        <begin position="1"/>
        <end position="20"/>
    </location>
</feature>
<dbReference type="Proteomes" id="UP000035680">
    <property type="component" value="Unassembled WGS sequence"/>
</dbReference>
<evidence type="ECO:0000256" key="1">
    <source>
        <dbReference type="ARBA" id="ARBA00022670"/>
    </source>
</evidence>
<comment type="caution">
    <text evidence="7">Lacks conserved residue(s) required for the propagation of feature annotation.</text>
</comment>
<feature type="binding site" evidence="7">
    <location>
        <position position="194"/>
    </location>
    <ligand>
        <name>Zn(2+)</name>
        <dbReference type="ChEBI" id="CHEBI:29105"/>
        <note>catalytic</note>
    </ligand>
</feature>
<keyword evidence="8" id="KW-0732">Signal</keyword>
<keyword evidence="2 7" id="KW-0479">Metal-binding</keyword>
<dbReference type="PRINTS" id="PR00480">
    <property type="entry name" value="ASTACIN"/>
</dbReference>
<evidence type="ECO:0000256" key="6">
    <source>
        <dbReference type="ARBA" id="ARBA00023157"/>
    </source>
</evidence>
<keyword evidence="4 7" id="KW-0862">Zinc</keyword>
<keyword evidence="5 8" id="KW-0482">Metalloprotease</keyword>
<keyword evidence="10" id="KW-1185">Reference proteome</keyword>
<evidence type="ECO:0000256" key="5">
    <source>
        <dbReference type="ARBA" id="ARBA00023049"/>
    </source>
</evidence>
<keyword evidence="6" id="KW-1015">Disulfide bond</keyword>
<evidence type="ECO:0000313" key="10">
    <source>
        <dbReference type="Proteomes" id="UP000035680"/>
    </source>
</evidence>
<reference evidence="10" key="1">
    <citation type="submission" date="2014-07" db="EMBL/GenBank/DDBJ databases">
        <authorList>
            <person name="Martin A.A"/>
            <person name="De Silva N."/>
        </authorList>
    </citation>
    <scope>NUCLEOTIDE SEQUENCE</scope>
</reference>
<evidence type="ECO:0000259" key="9">
    <source>
        <dbReference type="PROSITE" id="PS51864"/>
    </source>
</evidence>
<dbReference type="AlphaFoldDB" id="A0A0K0FTJ3"/>
<evidence type="ECO:0000256" key="4">
    <source>
        <dbReference type="ARBA" id="ARBA00022833"/>
    </source>
</evidence>
<dbReference type="PANTHER" id="PTHR10127">
    <property type="entry name" value="DISCOIDIN, CUB, EGF, LAMININ , AND ZINC METALLOPROTEASE DOMAIN CONTAINING"/>
    <property type="match status" value="1"/>
</dbReference>
<evidence type="ECO:0000256" key="7">
    <source>
        <dbReference type="PROSITE-ProRule" id="PRU01211"/>
    </source>
</evidence>
<dbReference type="PANTHER" id="PTHR10127:SF780">
    <property type="entry name" value="METALLOENDOPEPTIDASE"/>
    <property type="match status" value="1"/>
</dbReference>
<dbReference type="STRING" id="75913.A0A0K0FTJ3"/>
<accession>A0A0K0FTJ3</accession>
<dbReference type="GO" id="GO:0008270">
    <property type="term" value="F:zinc ion binding"/>
    <property type="evidence" value="ECO:0007669"/>
    <property type="project" value="UniProtKB-UniRule"/>
</dbReference>
<keyword evidence="3 8" id="KW-0378">Hydrolase</keyword>
<feature type="binding site" evidence="7">
    <location>
        <position position="184"/>
    </location>
    <ligand>
        <name>Zn(2+)</name>
        <dbReference type="ChEBI" id="CHEBI:29105"/>
        <note>catalytic</note>
    </ligand>
</feature>
<evidence type="ECO:0000256" key="3">
    <source>
        <dbReference type="ARBA" id="ARBA00022801"/>
    </source>
</evidence>
<dbReference type="GO" id="GO:0006508">
    <property type="term" value="P:proteolysis"/>
    <property type="evidence" value="ECO:0007669"/>
    <property type="project" value="UniProtKB-KW"/>
</dbReference>
<reference evidence="11" key="2">
    <citation type="submission" date="2015-08" db="UniProtKB">
        <authorList>
            <consortium name="WormBaseParasite"/>
        </authorList>
    </citation>
    <scope>IDENTIFICATION</scope>
</reference>
<dbReference type="SUPFAM" id="SSF55486">
    <property type="entry name" value="Metalloproteases ('zincins'), catalytic domain"/>
    <property type="match status" value="1"/>
</dbReference>
<keyword evidence="1 8" id="KW-0645">Protease</keyword>
<dbReference type="InterPro" id="IPR001506">
    <property type="entry name" value="Peptidase_M12A"/>
</dbReference>
<comment type="cofactor">
    <cofactor evidence="7 8">
        <name>Zn(2+)</name>
        <dbReference type="ChEBI" id="CHEBI:29105"/>
    </cofactor>
    <text evidence="7 8">Binds 1 zinc ion per subunit.</text>
</comment>
<dbReference type="Gene3D" id="3.40.390.10">
    <property type="entry name" value="Collagenase (Catalytic Domain)"/>
    <property type="match status" value="1"/>
</dbReference>
<sequence length="301" mass="34954">MKNNIIIIILLLFCFTFTASLLTQDINVPKENKGSLEITKLAMNIIKEVEELTEERNAMEQSGLLQEDEMLTKEQAEEVIEDAVKVARECRLDLSNLFSNSDIIRRKRKIEVKENAKWEFPIKYYIQEANETLVEISLKLIENERCIRFHKLYFPSFGIPGKSPNQFQDVSTGQGRTTIRNIQHATMHALGSTHKQCRADRNHYLKITKQNIGFIAERNFRDLNISNSTTYNIKYDYGSDMHFAVDSFTKNGEPTMLPKNLLFFKTLGVDSSLTFLYVMLLNLYYCSDNSLEKIKCYNRDL</sequence>
<dbReference type="InterPro" id="IPR024079">
    <property type="entry name" value="MetalloPept_cat_dom_sf"/>
</dbReference>
<dbReference type="SMART" id="SM00235">
    <property type="entry name" value="ZnMc"/>
    <property type="match status" value="1"/>
</dbReference>
<protein>
    <recommendedName>
        <fullName evidence="8">Metalloendopeptidase</fullName>
        <ecNumber evidence="8">3.4.24.-</ecNumber>
    </recommendedName>
</protein>
<evidence type="ECO:0000256" key="8">
    <source>
        <dbReference type="RuleBase" id="RU361183"/>
    </source>
</evidence>
<dbReference type="InterPro" id="IPR006026">
    <property type="entry name" value="Peptidase_Metallo"/>
</dbReference>
<dbReference type="Pfam" id="PF01400">
    <property type="entry name" value="Astacin"/>
    <property type="match status" value="1"/>
</dbReference>
<dbReference type="PROSITE" id="PS51864">
    <property type="entry name" value="ASTACIN"/>
    <property type="match status" value="1"/>
</dbReference>
<proteinExistence type="predicted"/>
<feature type="domain" description="Peptidase M12A" evidence="9">
    <location>
        <begin position="168"/>
        <end position="287"/>
    </location>
</feature>
<evidence type="ECO:0000256" key="2">
    <source>
        <dbReference type="ARBA" id="ARBA00022723"/>
    </source>
</evidence>
<evidence type="ECO:0000313" key="11">
    <source>
        <dbReference type="WBParaSite" id="SVE_1565400.1"/>
    </source>
</evidence>
<feature type="binding site" evidence="7">
    <location>
        <position position="188"/>
    </location>
    <ligand>
        <name>Zn(2+)</name>
        <dbReference type="ChEBI" id="CHEBI:29105"/>
        <note>catalytic</note>
    </ligand>
</feature>
<dbReference type="GO" id="GO:0004222">
    <property type="term" value="F:metalloendopeptidase activity"/>
    <property type="evidence" value="ECO:0007669"/>
    <property type="project" value="UniProtKB-UniRule"/>
</dbReference>
<dbReference type="WBParaSite" id="SVE_1565400.1">
    <property type="protein sequence ID" value="SVE_1565400.1"/>
    <property type="gene ID" value="SVE_1565400"/>
</dbReference>
<dbReference type="EC" id="3.4.24.-" evidence="8"/>
<organism evidence="10 11">
    <name type="scientific">Strongyloides venezuelensis</name>
    <name type="common">Threadworm</name>
    <dbReference type="NCBI Taxonomy" id="75913"/>
    <lineage>
        <taxon>Eukaryota</taxon>
        <taxon>Metazoa</taxon>
        <taxon>Ecdysozoa</taxon>
        <taxon>Nematoda</taxon>
        <taxon>Chromadorea</taxon>
        <taxon>Rhabditida</taxon>
        <taxon>Tylenchina</taxon>
        <taxon>Panagrolaimomorpha</taxon>
        <taxon>Strongyloidoidea</taxon>
        <taxon>Strongyloididae</taxon>
        <taxon>Strongyloides</taxon>
    </lineage>
</organism>